<organism evidence="2 3">
    <name type="scientific">Perca fluviatilis</name>
    <name type="common">European perch</name>
    <dbReference type="NCBI Taxonomy" id="8168"/>
    <lineage>
        <taxon>Eukaryota</taxon>
        <taxon>Metazoa</taxon>
        <taxon>Chordata</taxon>
        <taxon>Craniata</taxon>
        <taxon>Vertebrata</taxon>
        <taxon>Euteleostomi</taxon>
        <taxon>Actinopterygii</taxon>
        <taxon>Neopterygii</taxon>
        <taxon>Teleostei</taxon>
        <taxon>Neoteleostei</taxon>
        <taxon>Acanthomorphata</taxon>
        <taxon>Eupercaria</taxon>
        <taxon>Perciformes</taxon>
        <taxon>Percoidei</taxon>
        <taxon>Percidae</taxon>
        <taxon>Percinae</taxon>
        <taxon>Perca</taxon>
    </lineage>
</organism>
<evidence type="ECO:0000313" key="2">
    <source>
        <dbReference type="EMBL" id="KAF1386003.1"/>
    </source>
</evidence>
<feature type="compositionally biased region" description="Low complexity" evidence="1">
    <location>
        <begin position="297"/>
        <end position="311"/>
    </location>
</feature>
<dbReference type="PANTHER" id="PTHR47510">
    <property type="entry name" value="REVERSE TRANSCRIPTASE DOMAIN-CONTAINING PROTEIN"/>
    <property type="match status" value="1"/>
</dbReference>
<accession>A0A6A5F9G8</accession>
<feature type="compositionally biased region" description="Basic and acidic residues" evidence="1">
    <location>
        <begin position="352"/>
        <end position="361"/>
    </location>
</feature>
<comment type="caution">
    <text evidence="2">The sequence shown here is derived from an EMBL/GenBank/DDBJ whole genome shotgun (WGS) entry which is preliminary data.</text>
</comment>
<feature type="region of interest" description="Disordered" evidence="1">
    <location>
        <begin position="257"/>
        <end position="280"/>
    </location>
</feature>
<feature type="region of interest" description="Disordered" evidence="1">
    <location>
        <begin position="293"/>
        <end position="361"/>
    </location>
</feature>
<dbReference type="AlphaFoldDB" id="A0A6A5F9G8"/>
<protein>
    <submittedName>
        <fullName evidence="2">Uncharacterized protein</fullName>
    </submittedName>
</protein>
<keyword evidence="3" id="KW-1185">Reference proteome</keyword>
<feature type="compositionally biased region" description="Polar residues" evidence="1">
    <location>
        <begin position="312"/>
        <end position="321"/>
    </location>
</feature>
<evidence type="ECO:0000313" key="3">
    <source>
        <dbReference type="Proteomes" id="UP000465112"/>
    </source>
</evidence>
<dbReference type="EMBL" id="VHII01000009">
    <property type="protein sequence ID" value="KAF1386003.1"/>
    <property type="molecule type" value="Genomic_DNA"/>
</dbReference>
<dbReference type="Proteomes" id="UP000465112">
    <property type="component" value="Chromosome 9"/>
</dbReference>
<proteinExistence type="predicted"/>
<evidence type="ECO:0000256" key="1">
    <source>
        <dbReference type="SAM" id="MobiDB-lite"/>
    </source>
</evidence>
<gene>
    <name evidence="2" type="ORF">PFLUV_G00113630</name>
</gene>
<name>A0A6A5F9G8_PERFL</name>
<sequence>MTDCITEYIKFCENIIMPSWTVCCFPNHKPWITSDLKVLLNEKKKAFRSWDRQELREVQHKLRDKLRECKNSYRRKLEASLQQNNMREVWTGMKEITGCGGEETAGKAAGPDGISPRVLKTCTSQLSVVLQYIFNLSLSLQRVPLLWKTSCLVPVPKKSTRSGLKDYRPVALTSHVIKVLERLLAYLRPQPCSLLLSHSVEASASLSGHSAAYARKRFTLEGLSNRRSLPAEPAVKEAVVPRRFSLASSSSFATRHTKGTLSASVKSKRHEIKSDPTPFGYEDTLHGALAAVRKRQSMTSSTATAAGGTSAVPRSTSQPGWAQQRLPSMDTDDFEPIPSSAEESSNSSEEEGNNKNDDSGRFRVQLTYESCEARDLSETGDLVQFLKEAQSGQ</sequence>
<dbReference type="PANTHER" id="PTHR47510:SF3">
    <property type="entry name" value="ENDO_EXONUCLEASE_PHOSPHATASE DOMAIN-CONTAINING PROTEIN"/>
    <property type="match status" value="1"/>
</dbReference>
<reference evidence="2 3" key="1">
    <citation type="submission" date="2019-06" db="EMBL/GenBank/DDBJ databases">
        <title>A chromosome-scale genome assembly of the European perch, Perca fluviatilis.</title>
        <authorList>
            <person name="Roques C."/>
            <person name="Zahm M."/>
            <person name="Cabau C."/>
            <person name="Klopp C."/>
            <person name="Bouchez O."/>
            <person name="Donnadieu C."/>
            <person name="Kuhl H."/>
            <person name="Gislard M."/>
            <person name="Guendouz S."/>
            <person name="Journot L."/>
            <person name="Haffray P."/>
            <person name="Bestin A."/>
            <person name="Morvezen R."/>
            <person name="Feron R."/>
            <person name="Wen M."/>
            <person name="Jouanno E."/>
            <person name="Herpin A."/>
            <person name="Schartl M."/>
            <person name="Postlethwait J."/>
            <person name="Schaerlinger B."/>
            <person name="Chardard D."/>
            <person name="Lecocq T."/>
            <person name="Poncet C."/>
            <person name="Jaffrelo L."/>
            <person name="Lampietro C."/>
            <person name="Guiguen Y."/>
        </authorList>
    </citation>
    <scope>NUCLEOTIDE SEQUENCE [LARGE SCALE GENOMIC DNA]</scope>
    <source>
        <tissue evidence="2">Blood</tissue>
    </source>
</reference>